<accession>A0AAW1IVM8</accession>
<organism evidence="12 13">
    <name type="scientific">Popillia japonica</name>
    <name type="common">Japanese beetle</name>
    <dbReference type="NCBI Taxonomy" id="7064"/>
    <lineage>
        <taxon>Eukaryota</taxon>
        <taxon>Metazoa</taxon>
        <taxon>Ecdysozoa</taxon>
        <taxon>Arthropoda</taxon>
        <taxon>Hexapoda</taxon>
        <taxon>Insecta</taxon>
        <taxon>Pterygota</taxon>
        <taxon>Neoptera</taxon>
        <taxon>Endopterygota</taxon>
        <taxon>Coleoptera</taxon>
        <taxon>Polyphaga</taxon>
        <taxon>Scarabaeiformia</taxon>
        <taxon>Scarabaeidae</taxon>
        <taxon>Rutelinae</taxon>
        <taxon>Popillia</taxon>
    </lineage>
</organism>
<dbReference type="AlphaFoldDB" id="A0AAW1IVM8"/>
<feature type="region of interest" description="Disordered" evidence="11">
    <location>
        <begin position="1"/>
        <end position="46"/>
    </location>
</feature>
<evidence type="ECO:0000256" key="1">
    <source>
        <dbReference type="ARBA" id="ARBA00004123"/>
    </source>
</evidence>
<keyword evidence="7" id="KW-0234">DNA repair</keyword>
<sequence length="275" mass="32016">MEGSMLEESTAKKLKLSNEEAEESDDDLEKHSLGTSSKENIEQTDKQYSELTLEEKLKDPNSYNLFHNKINYKKEDSEVKADDAYSITFKDLLSLGNESLHITYNFTENWFKSQFSESKNSQADVWYEKTWTDYGLGETEANFGKTITLKPFQLKTDSQTDRYHSKISLFYYKDDKDELNDYLRVVVMTANLTPNDWDTHSQGIWISPKCYTTSSVGNGDNKKTKFKVTLLAYLRHYRNEDRNPEINESFETWVSRVENANFEERSPDCFCAGEV</sequence>
<comment type="caution">
    <text evidence="12">The sequence shown here is derived from an EMBL/GenBank/DDBJ whole genome shotgun (WGS) entry which is preliminary data.</text>
</comment>
<keyword evidence="13" id="KW-1185">Reference proteome</keyword>
<evidence type="ECO:0000256" key="8">
    <source>
        <dbReference type="ARBA" id="ARBA00023242"/>
    </source>
</evidence>
<evidence type="ECO:0000256" key="11">
    <source>
        <dbReference type="SAM" id="MobiDB-lite"/>
    </source>
</evidence>
<dbReference type="GO" id="GO:0003690">
    <property type="term" value="F:double-stranded DNA binding"/>
    <property type="evidence" value="ECO:0007669"/>
    <property type="project" value="TreeGrafter"/>
</dbReference>
<dbReference type="Proteomes" id="UP001458880">
    <property type="component" value="Unassembled WGS sequence"/>
</dbReference>
<name>A0AAW1IVM8_POPJA</name>
<keyword evidence="3" id="KW-0540">Nuclease</keyword>
<dbReference type="Pfam" id="PF06087">
    <property type="entry name" value="Tyr-DNA_phospho"/>
    <property type="match status" value="1"/>
</dbReference>
<evidence type="ECO:0000313" key="13">
    <source>
        <dbReference type="Proteomes" id="UP001458880"/>
    </source>
</evidence>
<evidence type="ECO:0000256" key="5">
    <source>
        <dbReference type="ARBA" id="ARBA00022801"/>
    </source>
</evidence>
<evidence type="ECO:0000313" key="12">
    <source>
        <dbReference type="EMBL" id="KAK9694052.1"/>
    </source>
</evidence>
<keyword evidence="4" id="KW-0227">DNA damage</keyword>
<keyword evidence="6" id="KW-0269">Exonuclease</keyword>
<evidence type="ECO:0000256" key="2">
    <source>
        <dbReference type="ARBA" id="ARBA00010205"/>
    </source>
</evidence>
<dbReference type="PANTHER" id="PTHR12415">
    <property type="entry name" value="TYROSYL-DNA PHOSPHODIESTERASE 1"/>
    <property type="match status" value="1"/>
</dbReference>
<dbReference type="SUPFAM" id="SSF56024">
    <property type="entry name" value="Phospholipase D/nuclease"/>
    <property type="match status" value="1"/>
</dbReference>
<dbReference type="InterPro" id="IPR010347">
    <property type="entry name" value="Tdp1"/>
</dbReference>
<dbReference type="GO" id="GO:0006281">
    <property type="term" value="P:DNA repair"/>
    <property type="evidence" value="ECO:0007669"/>
    <property type="project" value="UniProtKB-KW"/>
</dbReference>
<protein>
    <submittedName>
        <fullName evidence="12">Tyrosyl-DNA phosphodiesterase</fullName>
    </submittedName>
</protein>
<evidence type="ECO:0000256" key="6">
    <source>
        <dbReference type="ARBA" id="ARBA00022839"/>
    </source>
</evidence>
<keyword evidence="5" id="KW-0378">Hydrolase</keyword>
<comment type="similarity">
    <text evidence="2">Belongs to the tyrosyl-DNA phosphodiesterase family.</text>
</comment>
<comment type="subcellular location">
    <subcellularLocation>
        <location evidence="1">Nucleus</location>
    </subcellularLocation>
</comment>
<dbReference type="Gene3D" id="3.30.870.10">
    <property type="entry name" value="Endonuclease Chain A"/>
    <property type="match status" value="1"/>
</dbReference>
<evidence type="ECO:0000256" key="10">
    <source>
        <dbReference type="PIRSR" id="PIRSR610347-2"/>
    </source>
</evidence>
<dbReference type="GO" id="GO:0003697">
    <property type="term" value="F:single-stranded DNA binding"/>
    <property type="evidence" value="ECO:0007669"/>
    <property type="project" value="TreeGrafter"/>
</dbReference>
<dbReference type="GO" id="GO:0005634">
    <property type="term" value="C:nucleus"/>
    <property type="evidence" value="ECO:0007669"/>
    <property type="project" value="UniProtKB-SubCell"/>
</dbReference>
<reference evidence="12 13" key="1">
    <citation type="journal article" date="2024" name="BMC Genomics">
        <title>De novo assembly and annotation of Popillia japonica's genome with initial clues to its potential as an invasive pest.</title>
        <authorList>
            <person name="Cucini C."/>
            <person name="Boschi S."/>
            <person name="Funari R."/>
            <person name="Cardaioli E."/>
            <person name="Iannotti N."/>
            <person name="Marturano G."/>
            <person name="Paoli F."/>
            <person name="Bruttini M."/>
            <person name="Carapelli A."/>
            <person name="Frati F."/>
            <person name="Nardi F."/>
        </authorList>
    </citation>
    <scope>NUCLEOTIDE SEQUENCE [LARGE SCALE GENOMIC DNA]</scope>
    <source>
        <strain evidence="12">DMR45628</strain>
    </source>
</reference>
<dbReference type="EMBL" id="JASPKY010000523">
    <property type="protein sequence ID" value="KAK9694052.1"/>
    <property type="molecule type" value="Genomic_DNA"/>
</dbReference>
<dbReference type="GO" id="GO:0017005">
    <property type="term" value="F:3'-tyrosyl-DNA phosphodiesterase activity"/>
    <property type="evidence" value="ECO:0007669"/>
    <property type="project" value="TreeGrafter"/>
</dbReference>
<keyword evidence="8" id="KW-0539">Nucleus</keyword>
<dbReference type="GO" id="GO:0004527">
    <property type="term" value="F:exonuclease activity"/>
    <property type="evidence" value="ECO:0007669"/>
    <property type="project" value="UniProtKB-KW"/>
</dbReference>
<evidence type="ECO:0000256" key="4">
    <source>
        <dbReference type="ARBA" id="ARBA00022763"/>
    </source>
</evidence>
<feature type="binding site" evidence="10">
    <location>
        <position position="166"/>
    </location>
    <ligand>
        <name>substrate</name>
    </ligand>
</feature>
<feature type="active site" description="Nucleophile" evidence="9">
    <location>
        <position position="164"/>
    </location>
</feature>
<gene>
    <name evidence="12" type="ORF">QE152_g33784</name>
</gene>
<dbReference type="PANTHER" id="PTHR12415:SF0">
    <property type="entry name" value="TYROSYL-DNA PHOSPHODIESTERASE 1"/>
    <property type="match status" value="1"/>
</dbReference>
<evidence type="ECO:0000256" key="3">
    <source>
        <dbReference type="ARBA" id="ARBA00022722"/>
    </source>
</evidence>
<evidence type="ECO:0000256" key="9">
    <source>
        <dbReference type="PIRSR" id="PIRSR610347-1"/>
    </source>
</evidence>
<evidence type="ECO:0000256" key="7">
    <source>
        <dbReference type="ARBA" id="ARBA00023204"/>
    </source>
</evidence>
<proteinExistence type="inferred from homology"/>